<accession>A0A935PYT8</accession>
<dbReference type="Gene3D" id="3.40.50.2000">
    <property type="entry name" value="Glycogen Phosphorylase B"/>
    <property type="match status" value="1"/>
</dbReference>
<comment type="caution">
    <text evidence="1">The sequence shown here is derived from an EMBL/GenBank/DDBJ whole genome shotgun (WGS) entry which is preliminary data.</text>
</comment>
<sequence length="588" mass="66540">MDAFIKCHEREPRVLHIGNIANNAYNNAKLLNEAGLDCDVLCYDYYHIMGCPEWEDADFTGSVTDDFRPQWFRLDLGGFQRPRWFSQGPQLLAIQYLHARRSGLDQLADTLWQLLLEESKCCPPVKKSSCCPAVKKRNRCLPDMSWVADSAPLAMVRRLVMRFNWHVRILSQNSPRDAFGYYSKRLLTPKQTIPSKLFIKAAIGFVCFAIRPVFVIFARNDAANSDSDSDSDSETENMVPNTAISNFKAQFGERNDQLEISDVVPYMGVVPDLKQLFAHYDYVIGYSTDPVLPMLCGTPYFAFEHGTIRDIPYSNSVQGRLTALAYRMAKHVFVTNFDCKPSADYLAPGRFTLINHPYDEDHGLAVTGSQAMRKELVADLQSSFIFFHPTRHDWVSGTGYADKQNEIFLRAFAELRTSGVAVGLICCEWGANVEESKRLLAESGCSQFVRWIPPQAITPFERYCLASDVVVDQFKLGAFGGVVFKAMAVGTPILTFLDVERLSKQYPVCPPVLNCRTQEEIVLAIRGALEHPDDLKALGGASREWMKRHHAKEQTVNAQVDQFRIHMPHSELEFSKPLPYREIENGKS</sequence>
<dbReference type="AlphaFoldDB" id="A0A935PYT8"/>
<evidence type="ECO:0000313" key="1">
    <source>
        <dbReference type="EMBL" id="MBK7674974.1"/>
    </source>
</evidence>
<organism evidence="1 2">
    <name type="scientific">Candidatus Accumulibacter proximus</name>
    <dbReference type="NCBI Taxonomy" id="2954385"/>
    <lineage>
        <taxon>Bacteria</taxon>
        <taxon>Pseudomonadati</taxon>
        <taxon>Pseudomonadota</taxon>
        <taxon>Betaproteobacteria</taxon>
        <taxon>Candidatus Accumulibacter</taxon>
    </lineage>
</organism>
<dbReference type="Proteomes" id="UP000697998">
    <property type="component" value="Unassembled WGS sequence"/>
</dbReference>
<dbReference type="SUPFAM" id="SSF53756">
    <property type="entry name" value="UDP-Glycosyltransferase/glycogen phosphorylase"/>
    <property type="match status" value="1"/>
</dbReference>
<evidence type="ECO:0000313" key="2">
    <source>
        <dbReference type="Proteomes" id="UP000697998"/>
    </source>
</evidence>
<dbReference type="EMBL" id="JADJMH010000006">
    <property type="protein sequence ID" value="MBK7674974.1"/>
    <property type="molecule type" value="Genomic_DNA"/>
</dbReference>
<reference evidence="1 2" key="1">
    <citation type="submission" date="2020-10" db="EMBL/GenBank/DDBJ databases">
        <title>Connecting structure to function with the recovery of over 1000 high-quality activated sludge metagenome-assembled genomes encoding full-length rRNA genes using long-read sequencing.</title>
        <authorList>
            <person name="Singleton C.M."/>
            <person name="Petriglieri F."/>
            <person name="Kristensen J.M."/>
            <person name="Kirkegaard R.H."/>
            <person name="Michaelsen T.Y."/>
            <person name="Andersen M.H."/>
            <person name="Karst S.M."/>
            <person name="Dueholm M.S."/>
            <person name="Nielsen P.H."/>
            <person name="Albertsen M."/>
        </authorList>
    </citation>
    <scope>NUCLEOTIDE SEQUENCE [LARGE SCALE GENOMIC DNA]</scope>
    <source>
        <strain evidence="1">EsbW_18-Q3-R4-48_BATAC.285</strain>
    </source>
</reference>
<gene>
    <name evidence="1" type="ORF">IPJ27_09515</name>
</gene>
<proteinExistence type="predicted"/>
<name>A0A935PYT8_9PROT</name>
<protein>
    <submittedName>
        <fullName evidence="1">Glycosyltransferase</fullName>
    </submittedName>
</protein>